<protein>
    <submittedName>
        <fullName evidence="1">DUF2190 family protein</fullName>
    </submittedName>
</protein>
<sequence>MKNFVQSGRMLTLTAPSGGVASGDGVMVGSVFGVAAFDAAEGAEVEVATEGVFSLKKTTGAAWIVGQPVFWNASAGEAATSGDLQIGVAVAAAGSSAAIGLVKLDPKPVVPAAAIADLAGGADLATAVAKINVILAALRTTKAVATS</sequence>
<dbReference type="EMBL" id="VWPL01000023">
    <property type="protein sequence ID" value="KAA5599234.1"/>
    <property type="molecule type" value="Genomic_DNA"/>
</dbReference>
<organism evidence="1 2">
    <name type="scientific">Blastochloris sulfoviridis</name>
    <dbReference type="NCBI Taxonomy" id="50712"/>
    <lineage>
        <taxon>Bacteria</taxon>
        <taxon>Pseudomonadati</taxon>
        <taxon>Pseudomonadota</taxon>
        <taxon>Alphaproteobacteria</taxon>
        <taxon>Hyphomicrobiales</taxon>
        <taxon>Blastochloridaceae</taxon>
        <taxon>Blastochloris</taxon>
    </lineage>
</organism>
<dbReference type="Pfam" id="PF09956">
    <property type="entry name" value="Phage_cement_2"/>
    <property type="match status" value="1"/>
</dbReference>
<proteinExistence type="predicted"/>
<dbReference type="RefSeq" id="WP_150098136.1">
    <property type="nucleotide sequence ID" value="NZ_VWPL01000023.1"/>
</dbReference>
<name>A0A5M6HTI4_9HYPH</name>
<comment type="caution">
    <text evidence="1">The sequence shown here is derived from an EMBL/GenBank/DDBJ whole genome shotgun (WGS) entry which is preliminary data.</text>
</comment>
<evidence type="ECO:0000313" key="1">
    <source>
        <dbReference type="EMBL" id="KAA5599234.1"/>
    </source>
</evidence>
<accession>A0A5M6HTI4</accession>
<evidence type="ECO:0000313" key="2">
    <source>
        <dbReference type="Proteomes" id="UP000323886"/>
    </source>
</evidence>
<reference evidence="1 2" key="1">
    <citation type="submission" date="2019-09" db="EMBL/GenBank/DDBJ databases">
        <title>Draft Whole-Genome sequence of Blastochloris sulfoviridis DSM 729.</title>
        <authorList>
            <person name="Meyer T.E."/>
            <person name="Kyndt J.A."/>
        </authorList>
    </citation>
    <scope>NUCLEOTIDE SEQUENCE [LARGE SCALE GENOMIC DNA]</scope>
    <source>
        <strain evidence="1 2">DSM 729</strain>
    </source>
</reference>
<dbReference type="InterPro" id="IPR011231">
    <property type="entry name" value="Phage_VT1-Sakai_H0018"/>
</dbReference>
<dbReference type="Proteomes" id="UP000323886">
    <property type="component" value="Unassembled WGS sequence"/>
</dbReference>
<dbReference type="AlphaFoldDB" id="A0A5M6HTI4"/>
<keyword evidence="2" id="KW-1185">Reference proteome</keyword>
<dbReference type="OrthoDB" id="5365964at2"/>
<gene>
    <name evidence="1" type="ORF">F1193_12440</name>
</gene>